<proteinExistence type="predicted"/>
<dbReference type="STRING" id="1484053.SAMN05444274_1279"/>
<accession>A0A1M5GN44</accession>
<feature type="transmembrane region" description="Helical" evidence="1">
    <location>
        <begin position="41"/>
        <end position="60"/>
    </location>
</feature>
<feature type="transmembrane region" description="Helical" evidence="1">
    <location>
        <begin position="137"/>
        <end position="157"/>
    </location>
</feature>
<sequence>MSNIKIIKYTWIIIGIIQIYICFNMYWIYSSGQLFLFIEPQYVAIKNLIMGIISIIIGFKFDKKNKIGLWCILLITLLIPTVKIGINIYELIKYDETSFYIWASLDYLLFILIYFTYKRFELEVSFWKTIFNNIKTLVLGSLSTLGLIILLNEILSYETFTFLH</sequence>
<keyword evidence="1" id="KW-0812">Transmembrane</keyword>
<dbReference type="Proteomes" id="UP000184164">
    <property type="component" value="Unassembled WGS sequence"/>
</dbReference>
<dbReference type="AlphaFoldDB" id="A0A1M5GN44"/>
<feature type="transmembrane region" description="Helical" evidence="1">
    <location>
        <begin position="67"/>
        <end position="86"/>
    </location>
</feature>
<organism evidence="2 3">
    <name type="scientific">Mariniphaga anaerophila</name>
    <dbReference type="NCBI Taxonomy" id="1484053"/>
    <lineage>
        <taxon>Bacteria</taxon>
        <taxon>Pseudomonadati</taxon>
        <taxon>Bacteroidota</taxon>
        <taxon>Bacteroidia</taxon>
        <taxon>Marinilabiliales</taxon>
        <taxon>Prolixibacteraceae</taxon>
        <taxon>Mariniphaga</taxon>
    </lineage>
</organism>
<keyword evidence="3" id="KW-1185">Reference proteome</keyword>
<evidence type="ECO:0000256" key="1">
    <source>
        <dbReference type="SAM" id="Phobius"/>
    </source>
</evidence>
<keyword evidence="1" id="KW-1133">Transmembrane helix</keyword>
<gene>
    <name evidence="2" type="ORF">SAMN05444274_1279</name>
</gene>
<keyword evidence="1" id="KW-0472">Membrane</keyword>
<dbReference type="EMBL" id="FQUM01000027">
    <property type="protein sequence ID" value="SHG05159.1"/>
    <property type="molecule type" value="Genomic_DNA"/>
</dbReference>
<reference evidence="2 3" key="1">
    <citation type="submission" date="2016-11" db="EMBL/GenBank/DDBJ databases">
        <authorList>
            <person name="Jaros S."/>
            <person name="Januszkiewicz K."/>
            <person name="Wedrychowicz H."/>
        </authorList>
    </citation>
    <scope>NUCLEOTIDE SEQUENCE [LARGE SCALE GENOMIC DNA]</scope>
    <source>
        <strain evidence="2 3">DSM 26910</strain>
    </source>
</reference>
<protein>
    <submittedName>
        <fullName evidence="2">Uncharacterized protein</fullName>
    </submittedName>
</protein>
<feature type="transmembrane region" description="Helical" evidence="1">
    <location>
        <begin position="9"/>
        <end position="29"/>
    </location>
</feature>
<evidence type="ECO:0000313" key="3">
    <source>
        <dbReference type="Proteomes" id="UP000184164"/>
    </source>
</evidence>
<evidence type="ECO:0000313" key="2">
    <source>
        <dbReference type="EMBL" id="SHG05159.1"/>
    </source>
</evidence>
<feature type="transmembrane region" description="Helical" evidence="1">
    <location>
        <begin position="98"/>
        <end position="117"/>
    </location>
</feature>
<name>A0A1M5GN44_9BACT</name>